<name>A0A4P6JKC9_KTERU</name>
<evidence type="ECO:0000256" key="1">
    <source>
        <dbReference type="ARBA" id="ARBA00023015"/>
    </source>
</evidence>
<feature type="domain" description="HTH lacI-type" evidence="4">
    <location>
        <begin position="2"/>
        <end position="56"/>
    </location>
</feature>
<dbReference type="Pfam" id="PF00356">
    <property type="entry name" value="LacI"/>
    <property type="match status" value="1"/>
</dbReference>
<dbReference type="GO" id="GO:0003700">
    <property type="term" value="F:DNA-binding transcription factor activity"/>
    <property type="evidence" value="ECO:0007669"/>
    <property type="project" value="TreeGrafter"/>
</dbReference>
<dbReference type="PANTHER" id="PTHR30146">
    <property type="entry name" value="LACI-RELATED TRANSCRIPTIONAL REPRESSOR"/>
    <property type="match status" value="1"/>
</dbReference>
<dbReference type="OrthoDB" id="9775106at2"/>
<dbReference type="InterPro" id="IPR000843">
    <property type="entry name" value="HTH_LacI"/>
</dbReference>
<keyword evidence="1" id="KW-0805">Transcription regulation</keyword>
<dbReference type="AlphaFoldDB" id="A0A4P6JKC9"/>
<organism evidence="5 6">
    <name type="scientific">Ktedonosporobacter rubrisoli</name>
    <dbReference type="NCBI Taxonomy" id="2509675"/>
    <lineage>
        <taxon>Bacteria</taxon>
        <taxon>Bacillati</taxon>
        <taxon>Chloroflexota</taxon>
        <taxon>Ktedonobacteria</taxon>
        <taxon>Ktedonobacterales</taxon>
        <taxon>Ktedonosporobacteraceae</taxon>
        <taxon>Ktedonosporobacter</taxon>
    </lineage>
</organism>
<evidence type="ECO:0000256" key="2">
    <source>
        <dbReference type="ARBA" id="ARBA00023125"/>
    </source>
</evidence>
<evidence type="ECO:0000256" key="3">
    <source>
        <dbReference type="ARBA" id="ARBA00023163"/>
    </source>
</evidence>
<dbReference type="EMBL" id="CP035758">
    <property type="protein sequence ID" value="QBD75609.1"/>
    <property type="molecule type" value="Genomic_DNA"/>
</dbReference>
<dbReference type="PROSITE" id="PS50932">
    <property type="entry name" value="HTH_LACI_2"/>
    <property type="match status" value="1"/>
</dbReference>
<dbReference type="GO" id="GO:0000976">
    <property type="term" value="F:transcription cis-regulatory region binding"/>
    <property type="evidence" value="ECO:0007669"/>
    <property type="project" value="TreeGrafter"/>
</dbReference>
<keyword evidence="3" id="KW-0804">Transcription</keyword>
<keyword evidence="2" id="KW-0238">DNA-binding</keyword>
<protein>
    <submittedName>
        <fullName evidence="5">LacI family transcriptional regulator</fullName>
    </submittedName>
</protein>
<dbReference type="KEGG" id="kbs:EPA93_06155"/>
<gene>
    <name evidence="5" type="ORF">EPA93_06155</name>
</gene>
<evidence type="ECO:0000259" key="4">
    <source>
        <dbReference type="PROSITE" id="PS50932"/>
    </source>
</evidence>
<dbReference type="Gene3D" id="3.40.50.2300">
    <property type="match status" value="2"/>
</dbReference>
<dbReference type="InterPro" id="IPR010982">
    <property type="entry name" value="Lambda_DNA-bd_dom_sf"/>
</dbReference>
<dbReference type="InterPro" id="IPR028082">
    <property type="entry name" value="Peripla_BP_I"/>
</dbReference>
<dbReference type="SUPFAM" id="SSF47413">
    <property type="entry name" value="lambda repressor-like DNA-binding domains"/>
    <property type="match status" value="1"/>
</dbReference>
<sequence length="346" mass="37595">MVTSQQVAQLAGVSRATVSRVLNGSPRISEEARQRVLAAVAALGYEPDTAAQSLVRQKSRMIALGLPGQDPSPSFFTSLGKTAHYFYIDVLAHIEQETFAAGYDLIIPSHARSKIAEGYIRGLQTRRIAGALMLSISPEDSRIEGLLQSNIPTVFVDTAGMGERAIHIRSNHQDGSRQLVEHLLALGHRRIAFVIGQLVDMAAAERFLGCQQALANAGIPLDPALVCQTGWNTDEAYQGALDLLDRRRDFTAIVAGSDLMALGVMRALYERNLRVPDDISLAGADDVVLSQFAIPPLTTIRQDRQLIAQEAVQRLLALIEGREVSSFIAPTQLVIRNSTGPVPERE</sequence>
<proteinExistence type="predicted"/>
<dbReference type="InterPro" id="IPR046335">
    <property type="entry name" value="LacI/GalR-like_sensor"/>
</dbReference>
<dbReference type="CDD" id="cd01392">
    <property type="entry name" value="HTH_LacI"/>
    <property type="match status" value="1"/>
</dbReference>
<dbReference type="CDD" id="cd06267">
    <property type="entry name" value="PBP1_LacI_sugar_binding-like"/>
    <property type="match status" value="1"/>
</dbReference>
<keyword evidence="6" id="KW-1185">Reference proteome</keyword>
<dbReference type="SMART" id="SM00354">
    <property type="entry name" value="HTH_LACI"/>
    <property type="match status" value="1"/>
</dbReference>
<dbReference type="Proteomes" id="UP000290365">
    <property type="component" value="Chromosome"/>
</dbReference>
<dbReference type="Gene3D" id="1.10.260.40">
    <property type="entry name" value="lambda repressor-like DNA-binding domains"/>
    <property type="match status" value="1"/>
</dbReference>
<accession>A0A4P6JKC9</accession>
<reference evidence="5 6" key="1">
    <citation type="submission" date="2019-01" db="EMBL/GenBank/DDBJ databases">
        <title>Ktedonosporobacter rubrisoli SCAWS-G2.</title>
        <authorList>
            <person name="Huang Y."/>
            <person name="Yan B."/>
        </authorList>
    </citation>
    <scope>NUCLEOTIDE SEQUENCE [LARGE SCALE GENOMIC DNA]</scope>
    <source>
        <strain evidence="5 6">SCAWS-G2</strain>
    </source>
</reference>
<dbReference type="Pfam" id="PF13377">
    <property type="entry name" value="Peripla_BP_3"/>
    <property type="match status" value="1"/>
</dbReference>
<dbReference type="SUPFAM" id="SSF53822">
    <property type="entry name" value="Periplasmic binding protein-like I"/>
    <property type="match status" value="1"/>
</dbReference>
<dbReference type="PANTHER" id="PTHR30146:SF109">
    <property type="entry name" value="HTH-TYPE TRANSCRIPTIONAL REGULATOR GALS"/>
    <property type="match status" value="1"/>
</dbReference>
<evidence type="ECO:0000313" key="6">
    <source>
        <dbReference type="Proteomes" id="UP000290365"/>
    </source>
</evidence>
<evidence type="ECO:0000313" key="5">
    <source>
        <dbReference type="EMBL" id="QBD75609.1"/>
    </source>
</evidence>
<dbReference type="RefSeq" id="WP_129886207.1">
    <property type="nucleotide sequence ID" value="NZ_CP035758.1"/>
</dbReference>